<dbReference type="InterPro" id="IPR050428">
    <property type="entry name" value="TCS_sensor_his_kinase"/>
</dbReference>
<accession>A0A7H0LEJ4</accession>
<comment type="subcellular location">
    <subcellularLocation>
        <location evidence="2">Membrane</location>
    </subcellularLocation>
</comment>
<evidence type="ECO:0000259" key="14">
    <source>
        <dbReference type="PROSITE" id="PS50109"/>
    </source>
</evidence>
<dbReference type="Gene3D" id="1.10.287.130">
    <property type="match status" value="1"/>
</dbReference>
<dbReference type="PROSITE" id="PS50109">
    <property type="entry name" value="HIS_KIN"/>
    <property type="match status" value="1"/>
</dbReference>
<dbReference type="InterPro" id="IPR003660">
    <property type="entry name" value="HAMP_dom"/>
</dbReference>
<dbReference type="InterPro" id="IPR003594">
    <property type="entry name" value="HATPase_dom"/>
</dbReference>
<dbReference type="GO" id="GO:0000155">
    <property type="term" value="F:phosphorelay sensor kinase activity"/>
    <property type="evidence" value="ECO:0007669"/>
    <property type="project" value="InterPro"/>
</dbReference>
<keyword evidence="8 12" id="KW-1133">Transmembrane helix</keyword>
<gene>
    <name evidence="16" type="ORF">H3Z74_15110</name>
</gene>
<keyword evidence="10 12" id="KW-0472">Membrane</keyword>
<dbReference type="InterPro" id="IPR036890">
    <property type="entry name" value="HATPase_C_sf"/>
</dbReference>
<dbReference type="CDD" id="cd00082">
    <property type="entry name" value="HisKA"/>
    <property type="match status" value="1"/>
</dbReference>
<dbReference type="EC" id="2.7.13.3" evidence="3"/>
<dbReference type="InterPro" id="IPR004358">
    <property type="entry name" value="Sig_transdc_His_kin-like_C"/>
</dbReference>
<keyword evidence="9" id="KW-0902">Two-component regulatory system</keyword>
<evidence type="ECO:0000256" key="13">
    <source>
        <dbReference type="SAM" id="SignalP"/>
    </source>
</evidence>
<evidence type="ECO:0000256" key="12">
    <source>
        <dbReference type="SAM" id="Phobius"/>
    </source>
</evidence>
<evidence type="ECO:0000256" key="4">
    <source>
        <dbReference type="ARBA" id="ARBA00022553"/>
    </source>
</evidence>
<evidence type="ECO:0000256" key="6">
    <source>
        <dbReference type="ARBA" id="ARBA00022692"/>
    </source>
</evidence>
<evidence type="ECO:0000256" key="1">
    <source>
        <dbReference type="ARBA" id="ARBA00000085"/>
    </source>
</evidence>
<sequence>MRLMPKSLYGRLLATALLATLAALAFAAVAIGAVLERFVMHGLDQQLDAQIAILATAIGPDGAIDRGRISLAPPYDRADSGWGWRIDAPAGTIRSPAAPDPGPFRLDEPPPHLRPDRNDRSDEPRPLLWRAADGHAYHARALTVPTSAGIVRITASAPRAIVERPIRAAMIPLLGSLALLGIALALSTLIQLRIGLRPLGQLREALAAVRRGSDARVPPDQPTELAPLADEINALLDANDAALANARGHVANLAHGLKTPLATLALALRERDPDGSLGAQLDRIDQAVRHHLGRARTGTPGGVTRVATPLRPAIEGLAEALGRIHAARPVTADIAIDPGLSVALDPQDLDELAGNLLDNAWRWAARRIMVSAERDAQRVRLIITDDGPGIPDAERVAAMQPGRRLDESGDGHGFGLSIARELAELYGGTLSLDAAESSGLQVTVRLPAAL</sequence>
<feature type="domain" description="Histidine kinase" evidence="14">
    <location>
        <begin position="252"/>
        <end position="450"/>
    </location>
</feature>
<dbReference type="Gene3D" id="3.30.565.10">
    <property type="entry name" value="Histidine kinase-like ATPase, C-terminal domain"/>
    <property type="match status" value="1"/>
</dbReference>
<evidence type="ECO:0000256" key="2">
    <source>
        <dbReference type="ARBA" id="ARBA00004370"/>
    </source>
</evidence>
<dbReference type="RefSeq" id="WP_187760427.1">
    <property type="nucleotide sequence ID" value="NZ_CP061038.1"/>
</dbReference>
<feature type="transmembrane region" description="Helical" evidence="12">
    <location>
        <begin position="169"/>
        <end position="190"/>
    </location>
</feature>
<dbReference type="PANTHER" id="PTHR45436">
    <property type="entry name" value="SENSOR HISTIDINE KINASE YKOH"/>
    <property type="match status" value="1"/>
</dbReference>
<name>A0A7H0LEJ4_9SPHN</name>
<dbReference type="PROSITE" id="PS50885">
    <property type="entry name" value="HAMP"/>
    <property type="match status" value="1"/>
</dbReference>
<feature type="region of interest" description="Disordered" evidence="11">
    <location>
        <begin position="93"/>
        <end position="125"/>
    </location>
</feature>
<dbReference type="InterPro" id="IPR005467">
    <property type="entry name" value="His_kinase_dom"/>
</dbReference>
<dbReference type="SMART" id="SM00387">
    <property type="entry name" value="HATPase_c"/>
    <property type="match status" value="1"/>
</dbReference>
<dbReference type="AlphaFoldDB" id="A0A7H0LEJ4"/>
<keyword evidence="13" id="KW-0732">Signal</keyword>
<dbReference type="Proteomes" id="UP000516148">
    <property type="component" value="Chromosome"/>
</dbReference>
<comment type="catalytic activity">
    <reaction evidence="1">
        <text>ATP + protein L-histidine = ADP + protein N-phospho-L-histidine.</text>
        <dbReference type="EC" id="2.7.13.3"/>
    </reaction>
</comment>
<evidence type="ECO:0000256" key="3">
    <source>
        <dbReference type="ARBA" id="ARBA00012438"/>
    </source>
</evidence>
<feature type="chain" id="PRO_5028849629" description="histidine kinase" evidence="13">
    <location>
        <begin position="28"/>
        <end position="450"/>
    </location>
</feature>
<organism evidence="16 17">
    <name type="scientific">Sphingomonas alpina</name>
    <dbReference type="NCBI Taxonomy" id="653931"/>
    <lineage>
        <taxon>Bacteria</taxon>
        <taxon>Pseudomonadati</taxon>
        <taxon>Pseudomonadota</taxon>
        <taxon>Alphaproteobacteria</taxon>
        <taxon>Sphingomonadales</taxon>
        <taxon>Sphingomonadaceae</taxon>
        <taxon>Sphingomonas</taxon>
    </lineage>
</organism>
<keyword evidence="6 12" id="KW-0812">Transmembrane</keyword>
<evidence type="ECO:0000259" key="15">
    <source>
        <dbReference type="PROSITE" id="PS50885"/>
    </source>
</evidence>
<dbReference type="PANTHER" id="PTHR45436:SF5">
    <property type="entry name" value="SENSOR HISTIDINE KINASE TRCS"/>
    <property type="match status" value="1"/>
</dbReference>
<feature type="domain" description="HAMP" evidence="15">
    <location>
        <begin position="193"/>
        <end position="244"/>
    </location>
</feature>
<evidence type="ECO:0000256" key="10">
    <source>
        <dbReference type="ARBA" id="ARBA00023136"/>
    </source>
</evidence>
<proteinExistence type="predicted"/>
<evidence type="ECO:0000313" key="16">
    <source>
        <dbReference type="EMBL" id="QNQ08097.1"/>
    </source>
</evidence>
<keyword evidence="5" id="KW-0808">Transferase</keyword>
<feature type="signal peptide" evidence="13">
    <location>
        <begin position="1"/>
        <end position="27"/>
    </location>
</feature>
<evidence type="ECO:0000256" key="7">
    <source>
        <dbReference type="ARBA" id="ARBA00022777"/>
    </source>
</evidence>
<evidence type="ECO:0000256" key="5">
    <source>
        <dbReference type="ARBA" id="ARBA00022679"/>
    </source>
</evidence>
<feature type="compositionally biased region" description="Basic and acidic residues" evidence="11">
    <location>
        <begin position="105"/>
        <end position="125"/>
    </location>
</feature>
<dbReference type="Pfam" id="PF02518">
    <property type="entry name" value="HATPase_c"/>
    <property type="match status" value="1"/>
</dbReference>
<evidence type="ECO:0000256" key="8">
    <source>
        <dbReference type="ARBA" id="ARBA00022989"/>
    </source>
</evidence>
<reference evidence="16 17" key="1">
    <citation type="submission" date="2020-09" db="EMBL/GenBank/DDBJ databases">
        <title>Sphingomonas sp., a new species isolated from pork steak.</title>
        <authorList>
            <person name="Heidler von Heilborn D."/>
        </authorList>
    </citation>
    <scope>NUCLEOTIDE SEQUENCE [LARGE SCALE GENOMIC DNA]</scope>
    <source>
        <strain evidence="17">S8-3T</strain>
    </source>
</reference>
<dbReference type="SUPFAM" id="SSF55874">
    <property type="entry name" value="ATPase domain of HSP90 chaperone/DNA topoisomerase II/histidine kinase"/>
    <property type="match status" value="1"/>
</dbReference>
<keyword evidence="7 16" id="KW-0418">Kinase</keyword>
<dbReference type="EMBL" id="CP061038">
    <property type="protein sequence ID" value="QNQ08097.1"/>
    <property type="molecule type" value="Genomic_DNA"/>
</dbReference>
<dbReference type="PRINTS" id="PR00344">
    <property type="entry name" value="BCTRLSENSOR"/>
</dbReference>
<evidence type="ECO:0000256" key="9">
    <source>
        <dbReference type="ARBA" id="ARBA00023012"/>
    </source>
</evidence>
<dbReference type="KEGG" id="spap:H3Z74_15110"/>
<protein>
    <recommendedName>
        <fullName evidence="3">histidine kinase</fullName>
        <ecNumber evidence="3">2.7.13.3</ecNumber>
    </recommendedName>
</protein>
<dbReference type="GO" id="GO:0005886">
    <property type="term" value="C:plasma membrane"/>
    <property type="evidence" value="ECO:0007669"/>
    <property type="project" value="TreeGrafter"/>
</dbReference>
<evidence type="ECO:0000313" key="17">
    <source>
        <dbReference type="Proteomes" id="UP000516148"/>
    </source>
</evidence>
<evidence type="ECO:0000256" key="11">
    <source>
        <dbReference type="SAM" id="MobiDB-lite"/>
    </source>
</evidence>
<dbReference type="InterPro" id="IPR003661">
    <property type="entry name" value="HisK_dim/P_dom"/>
</dbReference>
<keyword evidence="17" id="KW-1185">Reference proteome</keyword>
<keyword evidence="4" id="KW-0597">Phosphoprotein</keyword>